<dbReference type="PANTHER" id="PTHR43685:SF2">
    <property type="entry name" value="GLYCOSYLTRANSFERASE 2-LIKE DOMAIN-CONTAINING PROTEIN"/>
    <property type="match status" value="1"/>
</dbReference>
<dbReference type="CAZy" id="GT2">
    <property type="family name" value="Glycosyltransferase Family 2"/>
</dbReference>
<dbReference type="PANTHER" id="PTHR43685">
    <property type="entry name" value="GLYCOSYLTRANSFERASE"/>
    <property type="match status" value="1"/>
</dbReference>
<organism evidence="2 3">
    <name type="scientific">Kineococcus radiotolerans (strain ATCC BAA-149 / DSM 14245 / SRS30216)</name>
    <dbReference type="NCBI Taxonomy" id="266940"/>
    <lineage>
        <taxon>Bacteria</taxon>
        <taxon>Bacillati</taxon>
        <taxon>Actinomycetota</taxon>
        <taxon>Actinomycetes</taxon>
        <taxon>Kineosporiales</taxon>
        <taxon>Kineosporiaceae</taxon>
        <taxon>Kineococcus</taxon>
    </lineage>
</organism>
<evidence type="ECO:0000313" key="3">
    <source>
        <dbReference type="Proteomes" id="UP000001116"/>
    </source>
</evidence>
<dbReference type="GO" id="GO:0016740">
    <property type="term" value="F:transferase activity"/>
    <property type="evidence" value="ECO:0007669"/>
    <property type="project" value="UniProtKB-KW"/>
</dbReference>
<dbReference type="SUPFAM" id="SSF53448">
    <property type="entry name" value="Nucleotide-diphospho-sugar transferases"/>
    <property type="match status" value="1"/>
</dbReference>
<protein>
    <submittedName>
        <fullName evidence="2">Glycosyl transferase family 2</fullName>
    </submittedName>
</protein>
<accession>A6WE94</accession>
<feature type="domain" description="Glycosyltransferase 2-like" evidence="1">
    <location>
        <begin position="9"/>
        <end position="137"/>
    </location>
</feature>
<dbReference type="InterPro" id="IPR050834">
    <property type="entry name" value="Glycosyltransf_2"/>
</dbReference>
<keyword evidence="2" id="KW-0808">Transferase</keyword>
<keyword evidence="3" id="KW-1185">Reference proteome</keyword>
<dbReference type="Proteomes" id="UP000001116">
    <property type="component" value="Chromosome"/>
</dbReference>
<gene>
    <name evidence="2" type="ordered locus">Krad_3670</name>
</gene>
<dbReference type="EMBL" id="CP000750">
    <property type="protein sequence ID" value="ABS05133.1"/>
    <property type="molecule type" value="Genomic_DNA"/>
</dbReference>
<reference evidence="3" key="1">
    <citation type="journal article" date="2008" name="PLoS ONE">
        <title>Survival in nuclear waste, extreme resistance, and potential applications gleaned from the genome sequence of Kineococcus radiotolerans SRS30216.</title>
        <authorList>
            <person name="Bagwell C.E."/>
            <person name="Bhat S."/>
            <person name="Hawkins G.M."/>
            <person name="Smith B.W."/>
            <person name="Biswas T."/>
            <person name="Hoover T.R."/>
            <person name="Saunders E."/>
            <person name="Han C.S."/>
            <person name="Tsodikov O.V."/>
            <person name="Shimkets L.J."/>
        </authorList>
    </citation>
    <scope>NUCLEOTIDE SEQUENCE [LARGE SCALE GENOMIC DNA]</scope>
    <source>
        <strain evidence="3">ATCC BAA-149 / DSM 14245 / SRS30216</strain>
    </source>
</reference>
<dbReference type="KEGG" id="kra:Krad_3670"/>
<evidence type="ECO:0000259" key="1">
    <source>
        <dbReference type="Pfam" id="PF00535"/>
    </source>
</evidence>
<dbReference type="AlphaFoldDB" id="A6WE94"/>
<dbReference type="HOGENOM" id="CLU_920643_0_0_11"/>
<dbReference type="InterPro" id="IPR029044">
    <property type="entry name" value="Nucleotide-diphossugar_trans"/>
</dbReference>
<name>A6WE94_KINRD</name>
<proteinExistence type="predicted"/>
<evidence type="ECO:0000313" key="2">
    <source>
        <dbReference type="EMBL" id="ABS05133.1"/>
    </source>
</evidence>
<dbReference type="Pfam" id="PF00535">
    <property type="entry name" value="Glycos_transf_2"/>
    <property type="match status" value="1"/>
</dbReference>
<dbReference type="eggNOG" id="COG1215">
    <property type="taxonomic scope" value="Bacteria"/>
</dbReference>
<dbReference type="CDD" id="cd00761">
    <property type="entry name" value="Glyco_tranf_GTA_type"/>
    <property type="match status" value="1"/>
</dbReference>
<sequence>MVPVLPRVSVVICTYNRSALVREVVESALADPTTHEVVVADDGSSDDTVEVLQGLAESESRLVVVPLGSNQGRNVARQRGVETATGEIVLLLDDDVVPGPDIARKHAEHHVRERDAVVVGFMPVRTTEATNITSRIYAQEYLGRIAKYEQDSANVLENLWGGHCSLPRAAALATSVNATGFENYYHQDRDFGLRCRANGMHGVFDRHLVSEHRHTRSLDAFLKDANRRGKGLSLLRDRHGEIAMDPAPPIALLGRPQVLPLARTATAPLRRLGGRPLVLSVKLLRRLATWQGAEEYRRSIAG</sequence>
<dbReference type="STRING" id="266940.Krad_3670"/>
<dbReference type="InterPro" id="IPR001173">
    <property type="entry name" value="Glyco_trans_2-like"/>
</dbReference>
<dbReference type="Gene3D" id="3.90.550.10">
    <property type="entry name" value="Spore Coat Polysaccharide Biosynthesis Protein SpsA, Chain A"/>
    <property type="match status" value="1"/>
</dbReference>